<organism evidence="1 2">
    <name type="scientific">Methanosarcina siciliae HI350</name>
    <dbReference type="NCBI Taxonomy" id="1434119"/>
    <lineage>
        <taxon>Archaea</taxon>
        <taxon>Methanobacteriati</taxon>
        <taxon>Methanobacteriota</taxon>
        <taxon>Stenosarchaea group</taxon>
        <taxon>Methanomicrobia</taxon>
        <taxon>Methanosarcinales</taxon>
        <taxon>Methanosarcinaceae</taxon>
        <taxon>Methanosarcina</taxon>
    </lineage>
</organism>
<accession>A0A0E3PH43</accession>
<gene>
    <name evidence="1" type="ORF">MSSIH_2694</name>
</gene>
<sequence>MSTIKRVHALEHLSFEGKKEACRYAVESVEVVDTLTEEDLVRDVLQGLHRIIHDGIEEEVLAGTLKENYRVTGGCCRELIARIQLEIDMRGWVHNSCIFA</sequence>
<reference evidence="1 2" key="1">
    <citation type="submission" date="2014-07" db="EMBL/GenBank/DDBJ databases">
        <title>Methanogenic archaea and the global carbon cycle.</title>
        <authorList>
            <person name="Henriksen J.R."/>
            <person name="Luke J."/>
            <person name="Reinhart S."/>
            <person name="Benedict M.N."/>
            <person name="Youngblut N.D."/>
            <person name="Metcalf M.E."/>
            <person name="Whitaker R.J."/>
            <person name="Metcalf W.W."/>
        </authorList>
    </citation>
    <scope>NUCLEOTIDE SEQUENCE [LARGE SCALE GENOMIC DNA]</scope>
    <source>
        <strain evidence="1 2">HI350</strain>
    </source>
</reference>
<dbReference type="HOGENOM" id="CLU_2299390_0_0_2"/>
<dbReference type="RefSeq" id="WP_148705700.1">
    <property type="nucleotide sequence ID" value="NZ_CP009507.1"/>
</dbReference>
<protein>
    <submittedName>
        <fullName evidence="1">Uncharacterized protein</fullName>
    </submittedName>
</protein>
<dbReference type="KEGG" id="msz:MSSIH_2694"/>
<proteinExistence type="predicted"/>
<name>A0A0E3PH43_9EURY</name>
<evidence type="ECO:0000313" key="1">
    <source>
        <dbReference type="EMBL" id="AKB33384.1"/>
    </source>
</evidence>
<dbReference type="GeneID" id="41606837"/>
<evidence type="ECO:0000313" key="2">
    <source>
        <dbReference type="Proteomes" id="UP000033092"/>
    </source>
</evidence>
<dbReference type="EMBL" id="CP009507">
    <property type="protein sequence ID" value="AKB33384.1"/>
    <property type="molecule type" value="Genomic_DNA"/>
</dbReference>
<dbReference type="PATRIC" id="fig|1434119.4.peg.3533"/>
<dbReference type="Proteomes" id="UP000033092">
    <property type="component" value="Chromosome"/>
</dbReference>
<dbReference type="AlphaFoldDB" id="A0A0E3PH43"/>